<dbReference type="Proteomes" id="UP000886595">
    <property type="component" value="Unassembled WGS sequence"/>
</dbReference>
<name>A0A8X7PUK1_BRACI</name>
<accession>A0A8X7PUK1</accession>
<dbReference type="EMBL" id="JAAMPC010000015">
    <property type="protein sequence ID" value="KAG2257960.1"/>
    <property type="molecule type" value="Genomic_DNA"/>
</dbReference>
<gene>
    <name evidence="1" type="ORF">Bca52824_077254</name>
</gene>
<dbReference type="AlphaFoldDB" id="A0A8X7PUK1"/>
<organism evidence="1 2">
    <name type="scientific">Brassica carinata</name>
    <name type="common">Ethiopian mustard</name>
    <name type="synonym">Abyssinian cabbage</name>
    <dbReference type="NCBI Taxonomy" id="52824"/>
    <lineage>
        <taxon>Eukaryota</taxon>
        <taxon>Viridiplantae</taxon>
        <taxon>Streptophyta</taxon>
        <taxon>Embryophyta</taxon>
        <taxon>Tracheophyta</taxon>
        <taxon>Spermatophyta</taxon>
        <taxon>Magnoliopsida</taxon>
        <taxon>eudicotyledons</taxon>
        <taxon>Gunneridae</taxon>
        <taxon>Pentapetalae</taxon>
        <taxon>rosids</taxon>
        <taxon>malvids</taxon>
        <taxon>Brassicales</taxon>
        <taxon>Brassicaceae</taxon>
        <taxon>Brassiceae</taxon>
        <taxon>Brassica</taxon>
    </lineage>
</organism>
<protein>
    <submittedName>
        <fullName evidence="1">Uncharacterized protein</fullName>
    </submittedName>
</protein>
<dbReference type="OrthoDB" id="1113053at2759"/>
<evidence type="ECO:0000313" key="2">
    <source>
        <dbReference type="Proteomes" id="UP000886595"/>
    </source>
</evidence>
<proteinExistence type="predicted"/>
<reference evidence="1 2" key="1">
    <citation type="submission" date="2020-02" db="EMBL/GenBank/DDBJ databases">
        <authorList>
            <person name="Ma Q."/>
            <person name="Huang Y."/>
            <person name="Song X."/>
            <person name="Pei D."/>
        </authorList>
    </citation>
    <scope>NUCLEOTIDE SEQUENCE [LARGE SCALE GENOMIC DNA]</scope>
    <source>
        <strain evidence="1">Sxm20200214</strain>
        <tissue evidence="1">Leaf</tissue>
    </source>
</reference>
<evidence type="ECO:0000313" key="1">
    <source>
        <dbReference type="EMBL" id="KAG2257960.1"/>
    </source>
</evidence>
<sequence>MEFSSAVGGVPPHEILHPTHPTHQEAINKAMDEVRDVMRQHTTCADPTESAARKERMRQAEELGEVEETAFQMVKESLAIPTEANRSELTQENRPEFMQF</sequence>
<comment type="caution">
    <text evidence="1">The sequence shown here is derived from an EMBL/GenBank/DDBJ whole genome shotgun (WGS) entry which is preliminary data.</text>
</comment>
<keyword evidence="2" id="KW-1185">Reference proteome</keyword>